<keyword evidence="1" id="KW-1133">Transmembrane helix</keyword>
<keyword evidence="3" id="KW-1185">Reference proteome</keyword>
<gene>
    <name evidence="2" type="ORF">EMPS_04346</name>
</gene>
<dbReference type="AlphaFoldDB" id="A0A9P3H8E3"/>
<dbReference type="EMBL" id="BQFW01000006">
    <property type="protein sequence ID" value="GJJ71989.1"/>
    <property type="molecule type" value="Genomic_DNA"/>
</dbReference>
<evidence type="ECO:0000256" key="1">
    <source>
        <dbReference type="SAM" id="Phobius"/>
    </source>
</evidence>
<dbReference type="Proteomes" id="UP000827284">
    <property type="component" value="Unassembled WGS sequence"/>
</dbReference>
<feature type="transmembrane region" description="Helical" evidence="1">
    <location>
        <begin position="118"/>
        <end position="140"/>
    </location>
</feature>
<feature type="transmembrane region" description="Helical" evidence="1">
    <location>
        <begin position="12"/>
        <end position="32"/>
    </location>
</feature>
<feature type="transmembrane region" description="Helical" evidence="1">
    <location>
        <begin position="44"/>
        <end position="65"/>
    </location>
</feature>
<feature type="transmembrane region" description="Helical" evidence="1">
    <location>
        <begin position="77"/>
        <end position="98"/>
    </location>
</feature>
<evidence type="ECO:0000313" key="3">
    <source>
        <dbReference type="Proteomes" id="UP000827284"/>
    </source>
</evidence>
<sequence length="164" mass="18721">MVSQATFRRWKIVLAFFAFVSFIVMAISYIYLSDLNDGQVDILWGDSVQIIVNVTFFFSAVHGVFRKPFDIPRLLRALFLLGLAVFLLVVNLMVIHAADLASSYGYRGFECDSDDYCYLFWVHVFSSTIIGFLMIFDAIWTFMRRSPKSVEDIPAAPQGCKTEV</sequence>
<evidence type="ECO:0000313" key="2">
    <source>
        <dbReference type="EMBL" id="GJJ71989.1"/>
    </source>
</evidence>
<accession>A0A9P3H8E3</accession>
<keyword evidence="1" id="KW-0812">Transmembrane</keyword>
<reference evidence="2" key="1">
    <citation type="submission" date="2021-11" db="EMBL/GenBank/DDBJ databases">
        <authorList>
            <person name="Herlambang A."/>
            <person name="Guo Y."/>
            <person name="Takashima Y."/>
            <person name="Nishizawa T."/>
        </authorList>
    </citation>
    <scope>NUCLEOTIDE SEQUENCE</scope>
    <source>
        <strain evidence="2">E1425</strain>
    </source>
</reference>
<comment type="caution">
    <text evidence="2">The sequence shown here is derived from an EMBL/GenBank/DDBJ whole genome shotgun (WGS) entry which is preliminary data.</text>
</comment>
<dbReference type="OrthoDB" id="2344092at2759"/>
<name>A0A9P3H8E3_9FUNG</name>
<organism evidence="2 3">
    <name type="scientific">Entomortierella parvispora</name>
    <dbReference type="NCBI Taxonomy" id="205924"/>
    <lineage>
        <taxon>Eukaryota</taxon>
        <taxon>Fungi</taxon>
        <taxon>Fungi incertae sedis</taxon>
        <taxon>Mucoromycota</taxon>
        <taxon>Mortierellomycotina</taxon>
        <taxon>Mortierellomycetes</taxon>
        <taxon>Mortierellales</taxon>
        <taxon>Mortierellaceae</taxon>
        <taxon>Entomortierella</taxon>
    </lineage>
</organism>
<keyword evidence="1" id="KW-0472">Membrane</keyword>
<reference evidence="2" key="2">
    <citation type="journal article" date="2022" name="Microbiol. Resour. Announc.">
        <title>Whole-Genome Sequence of Entomortierella parvispora E1425, a Mucoromycotan Fungus Associated with Burkholderiaceae-Related Endosymbiotic Bacteria.</title>
        <authorList>
            <person name="Herlambang A."/>
            <person name="Guo Y."/>
            <person name="Takashima Y."/>
            <person name="Narisawa K."/>
            <person name="Ohta H."/>
            <person name="Nishizawa T."/>
        </authorList>
    </citation>
    <scope>NUCLEOTIDE SEQUENCE</scope>
    <source>
        <strain evidence="2">E1425</strain>
    </source>
</reference>
<protein>
    <submittedName>
        <fullName evidence="2">Uncharacterized protein</fullName>
    </submittedName>
</protein>
<proteinExistence type="predicted"/>